<evidence type="ECO:0000259" key="1">
    <source>
        <dbReference type="Pfam" id="PF04981"/>
    </source>
</evidence>
<evidence type="ECO:0000313" key="3">
    <source>
        <dbReference type="Proteomes" id="UP000183403"/>
    </source>
</evidence>
<accession>A0A1J5T0T5</accession>
<dbReference type="EMBL" id="MIYV01000004">
    <property type="protein sequence ID" value="OIR14375.1"/>
    <property type="molecule type" value="Genomic_DNA"/>
</dbReference>
<sequence length="296" mass="33864">MVDCKSCYSLKIPGTWLEFDDLESAVSHFFETSIIWREDLSQQKTNLILEQLDPAKFRVKANTKANYGGLDLESDLEGVVEIKYQVCQTCSRHAGGYYEAILQIRTKQKSVLDAAVEKVFKDIDSSPSDFFSTENGSAKGGFDFQLSSTERARSLARELMIQFGGHVNETNTLVGRKDGRDLLRHTFGVRLPSFLAGDYLLIKEKVYRVTRLDRRKAKLRLMESPYTKKMVEIDTLRTPNILDNPIEVQVISSRDDQFLLLDPYTHQTVEAVSPPNWEGEKIEALRFGNETFFIWN</sequence>
<dbReference type="AlphaFoldDB" id="A0A1J5T0T5"/>
<proteinExistence type="predicted"/>
<dbReference type="Proteomes" id="UP000183403">
    <property type="component" value="Unassembled WGS sequence"/>
</dbReference>
<dbReference type="Pfam" id="PF04981">
    <property type="entry name" value="NMD3"/>
    <property type="match status" value="1"/>
</dbReference>
<organism evidence="2 3">
    <name type="scientific">Marine Group III euryarchaeote CG-Epi6</name>
    <dbReference type="NCBI Taxonomy" id="1889000"/>
    <lineage>
        <taxon>Archaea</taxon>
        <taxon>Methanobacteriati</taxon>
        <taxon>Thermoplasmatota</taxon>
        <taxon>Thermoplasmata</taxon>
        <taxon>Candidatus Thermoprofundales</taxon>
    </lineage>
</organism>
<gene>
    <name evidence="2" type="ORF">BEU03_01750</name>
</gene>
<feature type="domain" description="Nmd3 N-terminal" evidence="1">
    <location>
        <begin position="4"/>
        <end position="191"/>
    </location>
</feature>
<evidence type="ECO:0000313" key="2">
    <source>
        <dbReference type="EMBL" id="OIR14375.1"/>
    </source>
</evidence>
<protein>
    <recommendedName>
        <fullName evidence="1">Nmd3 N-terminal domain-containing protein</fullName>
    </recommendedName>
</protein>
<reference evidence="2 3" key="1">
    <citation type="submission" date="2016-08" db="EMBL/GenBank/DDBJ databases">
        <title>New Insights into Marine Group III Euryarchaeota, from dark to light.</title>
        <authorList>
            <person name="Haro-Moreno J.M."/>
            <person name="Rodriguez-Valera F."/>
            <person name="Lopez-Garcia P."/>
            <person name="Moreira D."/>
            <person name="Martin-Cuadrado A.B."/>
        </authorList>
    </citation>
    <scope>NUCLEOTIDE SEQUENCE [LARGE SCALE GENOMIC DNA]</scope>
    <source>
        <strain evidence="2">CG-Epi6</strain>
    </source>
</reference>
<dbReference type="InterPro" id="IPR007064">
    <property type="entry name" value="Nmd3_N"/>
</dbReference>
<comment type="caution">
    <text evidence="2">The sequence shown here is derived from an EMBL/GenBank/DDBJ whole genome shotgun (WGS) entry which is preliminary data.</text>
</comment>
<name>A0A1J5T0T5_9ARCH</name>